<organism evidence="2 3">
    <name type="scientific">Neobacillus vireti LMG 21834</name>
    <dbReference type="NCBI Taxonomy" id="1131730"/>
    <lineage>
        <taxon>Bacteria</taxon>
        <taxon>Bacillati</taxon>
        <taxon>Bacillota</taxon>
        <taxon>Bacilli</taxon>
        <taxon>Bacillales</taxon>
        <taxon>Bacillaceae</taxon>
        <taxon>Neobacillus</taxon>
    </lineage>
</organism>
<protein>
    <submittedName>
        <fullName evidence="2">ATP-binding domain-containing protein</fullName>
    </submittedName>
</protein>
<proteinExistence type="predicted"/>
<keyword evidence="3" id="KW-1185">Reference proteome</keyword>
<dbReference type="Pfam" id="PF01902">
    <property type="entry name" value="Diphthami_syn_2"/>
    <property type="match status" value="1"/>
</dbReference>
<sequence>MGEDVLDETWLRRIIDDSFLQDIQKKPNCPMGESGEYHTFVYDGPLFSKRIDLKHRELIRHETTRKLEFKSYRLIDRVHNPLEI</sequence>
<comment type="caution">
    <text evidence="2">The sequence shown here is derived from an EMBL/GenBank/DDBJ whole genome shotgun (WGS) entry which is preliminary data.</text>
</comment>
<dbReference type="Gene3D" id="3.90.1490.10">
    <property type="entry name" value="putative n-type atp pyrophosphatase, domain 2"/>
    <property type="match status" value="1"/>
</dbReference>
<dbReference type="InterPro" id="IPR002761">
    <property type="entry name" value="Diphthami_syn_dom"/>
</dbReference>
<dbReference type="RefSeq" id="WP_024028171.1">
    <property type="nucleotide sequence ID" value="NZ_ALAN01000059.1"/>
</dbReference>
<evidence type="ECO:0000259" key="1">
    <source>
        <dbReference type="Pfam" id="PF01902"/>
    </source>
</evidence>
<name>A0AB94IPY3_9BACI</name>
<dbReference type="GO" id="GO:0005524">
    <property type="term" value="F:ATP binding"/>
    <property type="evidence" value="ECO:0007669"/>
    <property type="project" value="UniProtKB-KW"/>
</dbReference>
<dbReference type="EMBL" id="ALAN01000059">
    <property type="protein sequence ID" value="ETI69057.1"/>
    <property type="molecule type" value="Genomic_DNA"/>
</dbReference>
<keyword evidence="2" id="KW-0547">Nucleotide-binding</keyword>
<accession>A0AB94IPY3</accession>
<keyword evidence="2" id="KW-0067">ATP-binding</keyword>
<dbReference type="AlphaFoldDB" id="A0AB94IPY3"/>
<evidence type="ECO:0000313" key="3">
    <source>
        <dbReference type="Proteomes" id="UP000018877"/>
    </source>
</evidence>
<gene>
    <name evidence="2" type="ORF">BAVI_09866</name>
</gene>
<reference evidence="2 3" key="1">
    <citation type="journal article" date="2014" name="Environ. Microbiol.">
        <title>The nitrate-ammonifying and nosZ-carrying bacterium Bacillus vireti is a potent source and sink for nitric and nitrous oxide under high nitrate conditions.</title>
        <authorList>
            <person name="Mania D."/>
            <person name="Heylen K."/>
            <person name="van Spanning R.J."/>
            <person name="Frostegard A."/>
        </authorList>
    </citation>
    <scope>NUCLEOTIDE SEQUENCE [LARGE SCALE GENOMIC DNA]</scope>
    <source>
        <strain evidence="2 3">LMG 21834</strain>
    </source>
</reference>
<dbReference type="Proteomes" id="UP000018877">
    <property type="component" value="Unassembled WGS sequence"/>
</dbReference>
<dbReference type="SUPFAM" id="SSF52402">
    <property type="entry name" value="Adenine nucleotide alpha hydrolases-like"/>
    <property type="match status" value="1"/>
</dbReference>
<evidence type="ECO:0000313" key="2">
    <source>
        <dbReference type="EMBL" id="ETI69057.1"/>
    </source>
</evidence>
<feature type="domain" description="Diphthamide synthase" evidence="1">
    <location>
        <begin position="5"/>
        <end position="73"/>
    </location>
</feature>